<keyword evidence="3" id="KW-0805">Transcription regulation</keyword>
<dbReference type="EMBL" id="QMIF01000002">
    <property type="protein sequence ID" value="TVM35768.1"/>
    <property type="molecule type" value="Genomic_DNA"/>
</dbReference>
<proteinExistence type="predicted"/>
<dbReference type="PROSITE" id="PS00675">
    <property type="entry name" value="SIGMA54_INTERACT_1"/>
    <property type="match status" value="1"/>
</dbReference>
<accession>A0A6P1ZNC3</accession>
<dbReference type="Gene3D" id="3.40.50.300">
    <property type="entry name" value="P-loop containing nucleotide triphosphate hydrolases"/>
    <property type="match status" value="1"/>
</dbReference>
<dbReference type="CDD" id="cd00009">
    <property type="entry name" value="AAA"/>
    <property type="match status" value="1"/>
</dbReference>
<dbReference type="GO" id="GO:0005524">
    <property type="term" value="F:ATP binding"/>
    <property type="evidence" value="ECO:0007669"/>
    <property type="project" value="UniProtKB-KW"/>
</dbReference>
<evidence type="ECO:0000256" key="3">
    <source>
        <dbReference type="ARBA" id="ARBA00023015"/>
    </source>
</evidence>
<dbReference type="InterPro" id="IPR058031">
    <property type="entry name" value="AAA_lid_NorR"/>
</dbReference>
<dbReference type="SUPFAM" id="SSF46689">
    <property type="entry name" value="Homeodomain-like"/>
    <property type="match status" value="1"/>
</dbReference>
<dbReference type="Gene3D" id="1.10.8.60">
    <property type="match status" value="1"/>
</dbReference>
<evidence type="ECO:0000313" key="9">
    <source>
        <dbReference type="EMBL" id="TVM35768.1"/>
    </source>
</evidence>
<dbReference type="InterPro" id="IPR027417">
    <property type="entry name" value="P-loop_NTPase"/>
</dbReference>
<dbReference type="PROSITE" id="PS50045">
    <property type="entry name" value="SIGMA54_INTERACT_4"/>
    <property type="match status" value="1"/>
</dbReference>
<dbReference type="AlphaFoldDB" id="A0A6P1ZNC3"/>
<dbReference type="EMBL" id="CP039543">
    <property type="protein sequence ID" value="QJT10117.1"/>
    <property type="molecule type" value="Genomic_DNA"/>
</dbReference>
<protein>
    <submittedName>
        <fullName evidence="8">GAF domain-containing protein</fullName>
    </submittedName>
    <submittedName>
        <fullName evidence="9">Sigma-54-dependent Fis family transcriptional regulator</fullName>
    </submittedName>
</protein>
<dbReference type="Pfam" id="PF00158">
    <property type="entry name" value="Sigma54_activat"/>
    <property type="match status" value="1"/>
</dbReference>
<sequence>MRQNIIALELQVLYEISRVIGETLDLDETIGVILRILGEELSMKRATVTLQDDQSEKLLIRTSHGLNDEEIRRGVYNLDEGVTGRIFRTAKPFVVPDIAKEPLFLDKTKSRRFEKDKVSFIGVPIMLHGHPIGVLNVDRLFGLDVSFEEDIRFLTIVATLISQMVNIQRQVRAREENLRLENVSLKAKLSQNYQRFFIVGKSRPMARVLQLIEKVAPTKATVLLLGESGTGKSLIARIIHELSDRSNHTFTMVNCASLPETLLESELFGHEKGAFTGATDSKAGRFEEANKGTVFLDEIGEIPMNIQVKLLRFLQDREFERLGSTKTRRVDVRIVAATNKDLEAEVAAGRFREDLYYRLNVFPILVPPLRERKEDIPALLNHFLDKLSKEYDRRLRLTSKALDAMVRYDWPGNVREMENLMERLSIMTDGDTIELSDIPSFFFHKTDVPMQRPPELASLEDIEKHEIIAALERNGWVQSRAARELNITLRQIGYRIKKFGLEGVVAERRGR</sequence>
<dbReference type="SMART" id="SM00382">
    <property type="entry name" value="AAA"/>
    <property type="match status" value="1"/>
</dbReference>
<keyword evidence="1" id="KW-0547">Nucleotide-binding</keyword>
<dbReference type="InterPro" id="IPR002197">
    <property type="entry name" value="HTH_Fis"/>
</dbReference>
<dbReference type="RefSeq" id="WP_144234098.1">
    <property type="nucleotide sequence ID" value="NZ_CP039543.1"/>
</dbReference>
<dbReference type="GO" id="GO:0006355">
    <property type="term" value="P:regulation of DNA-templated transcription"/>
    <property type="evidence" value="ECO:0007669"/>
    <property type="project" value="InterPro"/>
</dbReference>
<dbReference type="SMART" id="SM00065">
    <property type="entry name" value="GAF"/>
    <property type="match status" value="1"/>
</dbReference>
<gene>
    <name evidence="9" type="ORF">DQK91_03645</name>
    <name evidence="8" type="ORF">E8L03_14785</name>
</gene>
<dbReference type="PANTHER" id="PTHR32071:SF117">
    <property type="entry name" value="PTS-DEPENDENT DIHYDROXYACETONE KINASE OPERON REGULATORY PROTEIN-RELATED"/>
    <property type="match status" value="1"/>
</dbReference>
<evidence type="ECO:0000256" key="6">
    <source>
        <dbReference type="ARBA" id="ARBA00023163"/>
    </source>
</evidence>
<evidence type="ECO:0000313" key="10">
    <source>
        <dbReference type="Proteomes" id="UP000434052"/>
    </source>
</evidence>
<reference evidence="8 11" key="2">
    <citation type="submission" date="2019-04" db="EMBL/GenBank/DDBJ databases">
        <title>Isolation and culture of sulfate reducing bacteria from the cold seep of the South China Sea.</title>
        <authorList>
            <person name="Sun C."/>
            <person name="Liu R."/>
        </authorList>
    </citation>
    <scope>NUCLEOTIDE SEQUENCE [LARGE SCALE GENOMIC DNA]</scope>
    <source>
        <strain evidence="8 11">CS1</strain>
    </source>
</reference>
<dbReference type="InterPro" id="IPR003018">
    <property type="entry name" value="GAF"/>
</dbReference>
<dbReference type="PANTHER" id="PTHR32071">
    <property type="entry name" value="TRANSCRIPTIONAL REGULATORY PROTEIN"/>
    <property type="match status" value="1"/>
</dbReference>
<dbReference type="PRINTS" id="PR01590">
    <property type="entry name" value="HTHFIS"/>
</dbReference>
<name>A0A6P1ZNC3_9BACT</name>
<dbReference type="Pfam" id="PF25601">
    <property type="entry name" value="AAA_lid_14"/>
    <property type="match status" value="1"/>
</dbReference>
<dbReference type="SUPFAM" id="SSF52540">
    <property type="entry name" value="P-loop containing nucleoside triphosphate hydrolases"/>
    <property type="match status" value="1"/>
</dbReference>
<evidence type="ECO:0000256" key="1">
    <source>
        <dbReference type="ARBA" id="ARBA00022741"/>
    </source>
</evidence>
<dbReference type="InterPro" id="IPR003593">
    <property type="entry name" value="AAA+_ATPase"/>
</dbReference>
<dbReference type="InterPro" id="IPR002078">
    <property type="entry name" value="Sigma_54_int"/>
</dbReference>
<dbReference type="InterPro" id="IPR029016">
    <property type="entry name" value="GAF-like_dom_sf"/>
</dbReference>
<dbReference type="PROSITE" id="PS00676">
    <property type="entry name" value="SIGMA54_INTERACT_2"/>
    <property type="match status" value="1"/>
</dbReference>
<dbReference type="SUPFAM" id="SSF55781">
    <property type="entry name" value="GAF domain-like"/>
    <property type="match status" value="1"/>
</dbReference>
<dbReference type="GO" id="GO:0043565">
    <property type="term" value="F:sequence-specific DNA binding"/>
    <property type="evidence" value="ECO:0007669"/>
    <property type="project" value="InterPro"/>
</dbReference>
<dbReference type="OrthoDB" id="9763792at2"/>
<evidence type="ECO:0000256" key="4">
    <source>
        <dbReference type="ARBA" id="ARBA00023125"/>
    </source>
</evidence>
<dbReference type="InterPro" id="IPR009057">
    <property type="entry name" value="Homeodomain-like_sf"/>
</dbReference>
<keyword evidence="11" id="KW-1185">Reference proteome</keyword>
<evidence type="ECO:0000313" key="8">
    <source>
        <dbReference type="EMBL" id="QJT10117.1"/>
    </source>
</evidence>
<feature type="domain" description="Sigma-54 factor interaction" evidence="7">
    <location>
        <begin position="198"/>
        <end position="426"/>
    </location>
</feature>
<evidence type="ECO:0000256" key="2">
    <source>
        <dbReference type="ARBA" id="ARBA00022840"/>
    </source>
</evidence>
<dbReference type="Pfam" id="PF02954">
    <property type="entry name" value="HTH_8"/>
    <property type="match status" value="1"/>
</dbReference>
<keyword evidence="6" id="KW-0804">Transcription</keyword>
<keyword evidence="4" id="KW-0238">DNA-binding</keyword>
<evidence type="ECO:0000259" key="7">
    <source>
        <dbReference type="PROSITE" id="PS50045"/>
    </source>
</evidence>
<evidence type="ECO:0000256" key="5">
    <source>
        <dbReference type="ARBA" id="ARBA00023159"/>
    </source>
</evidence>
<dbReference type="Pfam" id="PF13185">
    <property type="entry name" value="GAF_2"/>
    <property type="match status" value="1"/>
</dbReference>
<dbReference type="Proteomes" id="UP000434052">
    <property type="component" value="Unassembled WGS sequence"/>
</dbReference>
<keyword evidence="2" id="KW-0067">ATP-binding</keyword>
<evidence type="ECO:0000313" key="11">
    <source>
        <dbReference type="Proteomes" id="UP000503251"/>
    </source>
</evidence>
<dbReference type="InterPro" id="IPR025662">
    <property type="entry name" value="Sigma_54_int_dom_ATP-bd_1"/>
</dbReference>
<dbReference type="Gene3D" id="3.30.450.40">
    <property type="match status" value="1"/>
</dbReference>
<dbReference type="Gene3D" id="1.10.10.60">
    <property type="entry name" value="Homeodomain-like"/>
    <property type="match status" value="1"/>
</dbReference>
<reference evidence="9 10" key="1">
    <citation type="submission" date="2018-06" db="EMBL/GenBank/DDBJ databases">
        <title>Complete genome of Desulfovibrio marinus P48SEP.</title>
        <authorList>
            <person name="Crispim J.S."/>
            <person name="Vidigal P.M.P."/>
            <person name="Silva L.C.F."/>
            <person name="Araujo L.C."/>
            <person name="Laguardia C.N."/>
            <person name="Dias R.S."/>
            <person name="Sousa M.P."/>
            <person name="Paula S.O."/>
            <person name="Silva C."/>
        </authorList>
    </citation>
    <scope>NUCLEOTIDE SEQUENCE [LARGE SCALE GENOMIC DNA]</scope>
    <source>
        <strain evidence="9 10">P48SEP</strain>
    </source>
</reference>
<keyword evidence="5" id="KW-0010">Activator</keyword>
<organism evidence="9 10">
    <name type="scientific">Oceanidesulfovibrio marinus</name>
    <dbReference type="NCBI Taxonomy" id="370038"/>
    <lineage>
        <taxon>Bacteria</taxon>
        <taxon>Pseudomonadati</taxon>
        <taxon>Thermodesulfobacteriota</taxon>
        <taxon>Desulfovibrionia</taxon>
        <taxon>Desulfovibrionales</taxon>
        <taxon>Desulfovibrionaceae</taxon>
        <taxon>Oceanidesulfovibrio</taxon>
    </lineage>
</organism>
<dbReference type="FunFam" id="3.40.50.300:FF:000006">
    <property type="entry name" value="DNA-binding transcriptional regulator NtrC"/>
    <property type="match status" value="1"/>
</dbReference>
<dbReference type="InterPro" id="IPR025943">
    <property type="entry name" value="Sigma_54_int_dom_ATP-bd_2"/>
</dbReference>
<dbReference type="Proteomes" id="UP000503251">
    <property type="component" value="Chromosome"/>
</dbReference>